<dbReference type="Proteomes" id="UP000192907">
    <property type="component" value="Unassembled WGS sequence"/>
</dbReference>
<gene>
    <name evidence="1" type="ORF">SAMN06296036_107212</name>
</gene>
<keyword evidence="2" id="KW-1185">Reference proteome</keyword>
<evidence type="ECO:0000313" key="1">
    <source>
        <dbReference type="EMBL" id="SMF22589.1"/>
    </source>
</evidence>
<dbReference type="EMBL" id="FWZT01000007">
    <property type="protein sequence ID" value="SMF22589.1"/>
    <property type="molecule type" value="Genomic_DNA"/>
</dbReference>
<dbReference type="AlphaFoldDB" id="A0A1Y6BQ67"/>
<evidence type="ECO:0000313" key="2">
    <source>
        <dbReference type="Proteomes" id="UP000192907"/>
    </source>
</evidence>
<reference evidence="2" key="1">
    <citation type="submission" date="2017-04" db="EMBL/GenBank/DDBJ databases">
        <authorList>
            <person name="Varghese N."/>
            <person name="Submissions S."/>
        </authorList>
    </citation>
    <scope>NUCLEOTIDE SEQUENCE [LARGE SCALE GENOMIC DNA]</scope>
    <source>
        <strain evidence="2">RKEM611</strain>
    </source>
</reference>
<organism evidence="1 2">
    <name type="scientific">Pseudobacteriovorax antillogorgiicola</name>
    <dbReference type="NCBI Taxonomy" id="1513793"/>
    <lineage>
        <taxon>Bacteria</taxon>
        <taxon>Pseudomonadati</taxon>
        <taxon>Bdellovibrionota</taxon>
        <taxon>Oligoflexia</taxon>
        <taxon>Oligoflexales</taxon>
        <taxon>Pseudobacteriovoracaceae</taxon>
        <taxon>Pseudobacteriovorax</taxon>
    </lineage>
</organism>
<name>A0A1Y6BQ67_9BACT</name>
<protein>
    <submittedName>
        <fullName evidence="1">Uncharacterized protein</fullName>
    </submittedName>
</protein>
<accession>A0A1Y6BQ67</accession>
<sequence length="30" mass="3306">MADPDDFRGLGLDYFVEKLSTIGKPYNGGE</sequence>
<dbReference type="STRING" id="1513793.SAMN06296036_107212"/>
<proteinExistence type="predicted"/>